<evidence type="ECO:0000313" key="2">
    <source>
        <dbReference type="Proteomes" id="UP000194127"/>
    </source>
</evidence>
<protein>
    <submittedName>
        <fullName evidence="1">Uncharacterized protein</fullName>
    </submittedName>
</protein>
<proteinExistence type="predicted"/>
<dbReference type="AlphaFoldDB" id="A0A1X6MQ26"/>
<dbReference type="Proteomes" id="UP000194127">
    <property type="component" value="Unassembled WGS sequence"/>
</dbReference>
<organism evidence="1 2">
    <name type="scientific">Postia placenta MAD-698-R-SB12</name>
    <dbReference type="NCBI Taxonomy" id="670580"/>
    <lineage>
        <taxon>Eukaryota</taxon>
        <taxon>Fungi</taxon>
        <taxon>Dikarya</taxon>
        <taxon>Basidiomycota</taxon>
        <taxon>Agaricomycotina</taxon>
        <taxon>Agaricomycetes</taxon>
        <taxon>Polyporales</taxon>
        <taxon>Adustoporiaceae</taxon>
        <taxon>Rhodonia</taxon>
    </lineage>
</organism>
<dbReference type="EMBL" id="KZ110604">
    <property type="protein sequence ID" value="OSX58488.1"/>
    <property type="molecule type" value="Genomic_DNA"/>
</dbReference>
<evidence type="ECO:0000313" key="1">
    <source>
        <dbReference type="EMBL" id="OSX58488.1"/>
    </source>
</evidence>
<reference evidence="1 2" key="1">
    <citation type="submission" date="2017-04" db="EMBL/GenBank/DDBJ databases">
        <title>Genome Sequence of the Model Brown-Rot Fungus Postia placenta SB12.</title>
        <authorList>
            <consortium name="DOE Joint Genome Institute"/>
            <person name="Gaskell J."/>
            <person name="Kersten P."/>
            <person name="Larrondo L.F."/>
            <person name="Canessa P."/>
            <person name="Martinez D."/>
            <person name="Hibbett D."/>
            <person name="Schmoll M."/>
            <person name="Kubicek C.P."/>
            <person name="Martinez A.T."/>
            <person name="Yadav J."/>
            <person name="Master E."/>
            <person name="Magnuson J.K."/>
            <person name="James T."/>
            <person name="Yaver D."/>
            <person name="Berka R."/>
            <person name="Labutti K."/>
            <person name="Lipzen A."/>
            <person name="Aerts A."/>
            <person name="Barry K."/>
            <person name="Henrissat B."/>
            <person name="Blanchette R."/>
            <person name="Grigoriev I."/>
            <person name="Cullen D."/>
        </authorList>
    </citation>
    <scope>NUCLEOTIDE SEQUENCE [LARGE SCALE GENOMIC DNA]</scope>
    <source>
        <strain evidence="1 2">MAD-698-R-SB12</strain>
    </source>
</reference>
<accession>A0A1X6MQ26</accession>
<gene>
    <name evidence="1" type="ORF">POSPLADRAFT_1153623</name>
</gene>
<name>A0A1X6MQ26_9APHY</name>
<dbReference type="GeneID" id="36331709"/>
<keyword evidence="2" id="KW-1185">Reference proteome</keyword>
<dbReference type="RefSeq" id="XP_024335282.1">
    <property type="nucleotide sequence ID" value="XM_024486760.1"/>
</dbReference>
<sequence>MHWTGDMGVKCCKGHELPMAKGTLEALSVEGERGGEGSDSTFRGHRSINGDLIDLLSAMYLGKTTRTNEIQPILTYRWPSAVDDVSADKAEMVVMSAPRSASFDTDRGWVKMTGHALGTEVVDRVPERFSGICLTESSW</sequence>